<evidence type="ECO:0000256" key="7">
    <source>
        <dbReference type="ARBA" id="ARBA00022741"/>
    </source>
</evidence>
<dbReference type="InterPro" id="IPR035965">
    <property type="entry name" value="PAS-like_dom_sf"/>
</dbReference>
<evidence type="ECO:0000256" key="2">
    <source>
        <dbReference type="ARBA" id="ARBA00004141"/>
    </source>
</evidence>
<keyword evidence="4" id="KW-0597">Phosphoprotein</keyword>
<evidence type="ECO:0000256" key="9">
    <source>
        <dbReference type="ARBA" id="ARBA00022840"/>
    </source>
</evidence>
<evidence type="ECO:0000259" key="16">
    <source>
        <dbReference type="PROSITE" id="PS50113"/>
    </source>
</evidence>
<dbReference type="Pfam" id="PF08448">
    <property type="entry name" value="PAS_4"/>
    <property type="match status" value="1"/>
</dbReference>
<dbReference type="NCBIfam" id="TIGR00229">
    <property type="entry name" value="sensory_box"/>
    <property type="match status" value="1"/>
</dbReference>
<dbReference type="SUPFAM" id="SSF47384">
    <property type="entry name" value="Homodimeric domain of signal transducing histidine kinase"/>
    <property type="match status" value="1"/>
</dbReference>
<dbReference type="PANTHER" id="PTHR42878">
    <property type="entry name" value="TWO-COMPONENT HISTIDINE KINASE"/>
    <property type="match status" value="1"/>
</dbReference>
<name>A0A1F4TR39_UNCSA</name>
<dbReference type="GO" id="GO:0030295">
    <property type="term" value="F:protein kinase activator activity"/>
    <property type="evidence" value="ECO:0007669"/>
    <property type="project" value="TreeGrafter"/>
</dbReference>
<dbReference type="GO" id="GO:0007234">
    <property type="term" value="P:osmosensory signaling via phosphorelay pathway"/>
    <property type="evidence" value="ECO:0007669"/>
    <property type="project" value="TreeGrafter"/>
</dbReference>
<evidence type="ECO:0000256" key="13">
    <source>
        <dbReference type="SAM" id="Phobius"/>
    </source>
</evidence>
<evidence type="ECO:0000259" key="14">
    <source>
        <dbReference type="PROSITE" id="PS50109"/>
    </source>
</evidence>
<dbReference type="PROSITE" id="PS50112">
    <property type="entry name" value="PAS"/>
    <property type="match status" value="1"/>
</dbReference>
<evidence type="ECO:0000256" key="5">
    <source>
        <dbReference type="ARBA" id="ARBA00022679"/>
    </source>
</evidence>
<dbReference type="InterPro" id="IPR000014">
    <property type="entry name" value="PAS"/>
</dbReference>
<dbReference type="InterPro" id="IPR005467">
    <property type="entry name" value="His_kinase_dom"/>
</dbReference>
<dbReference type="SMART" id="SM00387">
    <property type="entry name" value="HATPase_c"/>
    <property type="match status" value="1"/>
</dbReference>
<evidence type="ECO:0000256" key="12">
    <source>
        <dbReference type="ARBA" id="ARBA00023136"/>
    </source>
</evidence>
<dbReference type="InterPro" id="IPR050351">
    <property type="entry name" value="BphY/WalK/GraS-like"/>
</dbReference>
<evidence type="ECO:0000256" key="6">
    <source>
        <dbReference type="ARBA" id="ARBA00022692"/>
    </source>
</evidence>
<evidence type="ECO:0000313" key="18">
    <source>
        <dbReference type="Proteomes" id="UP000177309"/>
    </source>
</evidence>
<comment type="subcellular location">
    <subcellularLocation>
        <location evidence="2">Membrane</location>
        <topology evidence="2">Multi-pass membrane protein</topology>
    </subcellularLocation>
</comment>
<dbReference type="PRINTS" id="PR00344">
    <property type="entry name" value="BCTRLSENSOR"/>
</dbReference>
<comment type="caution">
    <text evidence="17">The sequence shown here is derived from an EMBL/GenBank/DDBJ whole genome shotgun (WGS) entry which is preliminary data.</text>
</comment>
<gene>
    <name evidence="17" type="ORF">A2462_06085</name>
</gene>
<dbReference type="GO" id="GO:0005524">
    <property type="term" value="F:ATP binding"/>
    <property type="evidence" value="ECO:0007669"/>
    <property type="project" value="UniProtKB-KW"/>
</dbReference>
<dbReference type="Pfam" id="PF02518">
    <property type="entry name" value="HATPase_c"/>
    <property type="match status" value="1"/>
</dbReference>
<dbReference type="Gene3D" id="1.10.287.130">
    <property type="match status" value="1"/>
</dbReference>
<dbReference type="CDD" id="cd00130">
    <property type="entry name" value="PAS"/>
    <property type="match status" value="1"/>
</dbReference>
<dbReference type="Pfam" id="PF00512">
    <property type="entry name" value="HisKA"/>
    <property type="match status" value="1"/>
</dbReference>
<dbReference type="EC" id="2.7.13.3" evidence="3"/>
<keyword evidence="11" id="KW-0902">Two-component regulatory system</keyword>
<dbReference type="AlphaFoldDB" id="A0A1F4TR39"/>
<accession>A0A1F4TR39</accession>
<dbReference type="InterPro" id="IPR003661">
    <property type="entry name" value="HisK_dim/P_dom"/>
</dbReference>
<keyword evidence="8" id="KW-0418">Kinase</keyword>
<evidence type="ECO:0000256" key="3">
    <source>
        <dbReference type="ARBA" id="ARBA00012438"/>
    </source>
</evidence>
<dbReference type="SUPFAM" id="SSF55874">
    <property type="entry name" value="ATPase domain of HSP90 chaperone/DNA topoisomerase II/histidine kinase"/>
    <property type="match status" value="1"/>
</dbReference>
<dbReference type="InterPro" id="IPR000700">
    <property type="entry name" value="PAS-assoc_C"/>
</dbReference>
<dbReference type="CDD" id="cd00075">
    <property type="entry name" value="HATPase"/>
    <property type="match status" value="1"/>
</dbReference>
<dbReference type="InterPro" id="IPR003594">
    <property type="entry name" value="HATPase_dom"/>
</dbReference>
<organism evidence="17 18">
    <name type="scientific">candidate division WOR-1 bacterium RIFOXYC2_FULL_41_25</name>
    <dbReference type="NCBI Taxonomy" id="1802586"/>
    <lineage>
        <taxon>Bacteria</taxon>
        <taxon>Bacillati</taxon>
        <taxon>Saganbacteria</taxon>
    </lineage>
</organism>
<dbReference type="GO" id="GO:0000155">
    <property type="term" value="F:phosphorelay sensor kinase activity"/>
    <property type="evidence" value="ECO:0007669"/>
    <property type="project" value="InterPro"/>
</dbReference>
<comment type="catalytic activity">
    <reaction evidence="1">
        <text>ATP + protein L-histidine = ADP + protein N-phospho-L-histidine.</text>
        <dbReference type="EC" id="2.7.13.3"/>
    </reaction>
</comment>
<keyword evidence="7" id="KW-0547">Nucleotide-binding</keyword>
<dbReference type="PANTHER" id="PTHR42878:SF7">
    <property type="entry name" value="SENSOR HISTIDINE KINASE GLRK"/>
    <property type="match status" value="1"/>
</dbReference>
<dbReference type="Gene3D" id="3.30.565.10">
    <property type="entry name" value="Histidine kinase-like ATPase, C-terminal domain"/>
    <property type="match status" value="1"/>
</dbReference>
<dbReference type="PROSITE" id="PS50109">
    <property type="entry name" value="HIS_KIN"/>
    <property type="match status" value="1"/>
</dbReference>
<protein>
    <recommendedName>
        <fullName evidence="3">histidine kinase</fullName>
        <ecNumber evidence="3">2.7.13.3</ecNumber>
    </recommendedName>
</protein>
<evidence type="ECO:0000256" key="4">
    <source>
        <dbReference type="ARBA" id="ARBA00022553"/>
    </source>
</evidence>
<feature type="transmembrane region" description="Helical" evidence="13">
    <location>
        <begin position="6"/>
        <end position="27"/>
    </location>
</feature>
<sequence length="465" mass="52313">MNLETIRNLILLTGWPVLIIGSIFLTYKAFQFYNSVNRVVFGKLVMIMTGGWLLTMYSLGIVATVAMYANIQSGVYVVLPIFIVWATTMVILTVIDLSWQKEAVTINEFYQDIERKYQSIFEFSPEAILLLDTTGIILASNDRLQEWLDFKTKDIVGKNIVVLPFLTEESKANIMKNFAERLMGKDSASYQVEFFNKQGGRMFGQVVAATVRDKAGNIIRNLTMISDVTERVKLEKLRDDLTHMIAHDLKNPIVSISSSTSLLIEDIGQQISGQQKSLLNNILITCKKLSNLIMDLLQIKNVEDNKLTLKKEKFNPQELVAGLTWIKDLASQKELNLEINASADLWLEADKDLIGRTIENLLSNAIKHTPPKGQITLNIKEESGQLLFEVIDNGQGIPKQYIPMVFDKFFKVEDQNQGSWLDTGLGLTFCKLAVEAHGGKIGVESEPTKGARFFFTIPQQAGVNF</sequence>
<dbReference type="PROSITE" id="PS50113">
    <property type="entry name" value="PAC"/>
    <property type="match status" value="1"/>
</dbReference>
<feature type="transmembrane region" description="Helical" evidence="13">
    <location>
        <begin position="39"/>
        <end position="69"/>
    </location>
</feature>
<keyword evidence="12 13" id="KW-0472">Membrane</keyword>
<dbReference type="GO" id="GO:0000156">
    <property type="term" value="F:phosphorelay response regulator activity"/>
    <property type="evidence" value="ECO:0007669"/>
    <property type="project" value="TreeGrafter"/>
</dbReference>
<evidence type="ECO:0000256" key="8">
    <source>
        <dbReference type="ARBA" id="ARBA00022777"/>
    </source>
</evidence>
<dbReference type="InterPro" id="IPR004358">
    <property type="entry name" value="Sig_transdc_His_kin-like_C"/>
</dbReference>
<dbReference type="CDD" id="cd00082">
    <property type="entry name" value="HisKA"/>
    <property type="match status" value="1"/>
</dbReference>
<evidence type="ECO:0000256" key="11">
    <source>
        <dbReference type="ARBA" id="ARBA00023012"/>
    </source>
</evidence>
<feature type="domain" description="PAC" evidence="16">
    <location>
        <begin position="188"/>
        <end position="240"/>
    </location>
</feature>
<dbReference type="SMART" id="SM00388">
    <property type="entry name" value="HisKA"/>
    <property type="match status" value="1"/>
</dbReference>
<evidence type="ECO:0000256" key="10">
    <source>
        <dbReference type="ARBA" id="ARBA00022989"/>
    </source>
</evidence>
<dbReference type="Proteomes" id="UP000177309">
    <property type="component" value="Unassembled WGS sequence"/>
</dbReference>
<proteinExistence type="predicted"/>
<dbReference type="InterPro" id="IPR036890">
    <property type="entry name" value="HATPase_C_sf"/>
</dbReference>
<dbReference type="FunFam" id="3.30.565.10:FF:000006">
    <property type="entry name" value="Sensor histidine kinase WalK"/>
    <property type="match status" value="1"/>
</dbReference>
<feature type="domain" description="PAS" evidence="15">
    <location>
        <begin position="113"/>
        <end position="185"/>
    </location>
</feature>
<dbReference type="InterPro" id="IPR013656">
    <property type="entry name" value="PAS_4"/>
</dbReference>
<dbReference type="InterPro" id="IPR036097">
    <property type="entry name" value="HisK_dim/P_sf"/>
</dbReference>
<dbReference type="SUPFAM" id="SSF55785">
    <property type="entry name" value="PYP-like sensor domain (PAS domain)"/>
    <property type="match status" value="1"/>
</dbReference>
<keyword evidence="5" id="KW-0808">Transferase</keyword>
<evidence type="ECO:0000259" key="15">
    <source>
        <dbReference type="PROSITE" id="PS50112"/>
    </source>
</evidence>
<dbReference type="EMBL" id="MEUI01000008">
    <property type="protein sequence ID" value="OGC35107.1"/>
    <property type="molecule type" value="Genomic_DNA"/>
</dbReference>
<keyword evidence="6 13" id="KW-0812">Transmembrane</keyword>
<dbReference type="GO" id="GO:0016020">
    <property type="term" value="C:membrane"/>
    <property type="evidence" value="ECO:0007669"/>
    <property type="project" value="UniProtKB-SubCell"/>
</dbReference>
<evidence type="ECO:0000313" key="17">
    <source>
        <dbReference type="EMBL" id="OGC35107.1"/>
    </source>
</evidence>
<reference evidence="17 18" key="1">
    <citation type="journal article" date="2016" name="Nat. Commun.">
        <title>Thousands of microbial genomes shed light on interconnected biogeochemical processes in an aquifer system.</title>
        <authorList>
            <person name="Anantharaman K."/>
            <person name="Brown C.T."/>
            <person name="Hug L.A."/>
            <person name="Sharon I."/>
            <person name="Castelle C.J."/>
            <person name="Probst A.J."/>
            <person name="Thomas B.C."/>
            <person name="Singh A."/>
            <person name="Wilkins M.J."/>
            <person name="Karaoz U."/>
            <person name="Brodie E.L."/>
            <person name="Williams K.H."/>
            <person name="Hubbard S.S."/>
            <person name="Banfield J.F."/>
        </authorList>
    </citation>
    <scope>NUCLEOTIDE SEQUENCE [LARGE SCALE GENOMIC DNA]</scope>
</reference>
<evidence type="ECO:0000256" key="1">
    <source>
        <dbReference type="ARBA" id="ARBA00000085"/>
    </source>
</evidence>
<dbReference type="Gene3D" id="3.30.450.20">
    <property type="entry name" value="PAS domain"/>
    <property type="match status" value="1"/>
</dbReference>
<feature type="transmembrane region" description="Helical" evidence="13">
    <location>
        <begin position="75"/>
        <end position="95"/>
    </location>
</feature>
<keyword evidence="10 13" id="KW-1133">Transmembrane helix</keyword>
<keyword evidence="9" id="KW-0067">ATP-binding</keyword>
<feature type="domain" description="Histidine kinase" evidence="14">
    <location>
        <begin position="244"/>
        <end position="461"/>
    </location>
</feature>